<evidence type="ECO:0000313" key="1">
    <source>
        <dbReference type="EMBL" id="SHE32509.1"/>
    </source>
</evidence>
<reference evidence="3" key="2">
    <citation type="submission" date="2016-11" db="EMBL/GenBank/DDBJ databases">
        <authorList>
            <person name="Jaros S."/>
            <person name="Januszkiewicz K."/>
            <person name="Wedrychowicz H."/>
        </authorList>
    </citation>
    <scope>NUCLEOTIDE SEQUENCE [LARGE SCALE GENOMIC DNA]</scope>
    <source>
        <strain evidence="3">DSM 27619</strain>
    </source>
</reference>
<accession>A0A1M5MTZ3</accession>
<organism evidence="3 4">
    <name type="scientific">Chryseobacterium arachidis</name>
    <dbReference type="NCBI Taxonomy" id="1416778"/>
    <lineage>
        <taxon>Bacteria</taxon>
        <taxon>Pseudomonadati</taxon>
        <taxon>Bacteroidota</taxon>
        <taxon>Flavobacteriia</taxon>
        <taxon>Flavobacteriales</taxon>
        <taxon>Weeksellaceae</taxon>
        <taxon>Chryseobacterium group</taxon>
        <taxon>Chryseobacterium</taxon>
    </lineage>
</organism>
<dbReference type="EMBL" id="FQUT01000001">
    <property type="protein sequence ID" value="SHE32509.1"/>
    <property type="molecule type" value="Genomic_DNA"/>
</dbReference>
<evidence type="ECO:0000313" key="3">
    <source>
        <dbReference type="EMBL" id="SHG80273.1"/>
    </source>
</evidence>
<dbReference type="EMBL" id="FQUT01000008">
    <property type="protein sequence ID" value="SHF95793.1"/>
    <property type="molecule type" value="Genomic_DNA"/>
</dbReference>
<dbReference type="AlphaFoldDB" id="A0A1M5MTZ3"/>
<evidence type="ECO:0000313" key="4">
    <source>
        <dbReference type="Proteomes" id="UP000184518"/>
    </source>
</evidence>
<protein>
    <submittedName>
        <fullName evidence="3">Uncharacterized protein</fullName>
    </submittedName>
</protein>
<dbReference type="STRING" id="1416778.SAMN05443633_1011"/>
<keyword evidence="4" id="KW-1185">Reference proteome</keyword>
<feature type="non-terminal residue" evidence="3">
    <location>
        <position position="29"/>
    </location>
</feature>
<dbReference type="Proteomes" id="UP000184518">
    <property type="component" value="Unassembled WGS sequence"/>
</dbReference>
<evidence type="ECO:0000313" key="2">
    <source>
        <dbReference type="EMBL" id="SHF95793.1"/>
    </source>
</evidence>
<proteinExistence type="predicted"/>
<name>A0A1M5MTZ3_9FLAO</name>
<sequence>MLNDAEILKLFLPELLIEHFEMMKFEEEN</sequence>
<reference evidence="4" key="1">
    <citation type="submission" date="2016-11" db="EMBL/GenBank/DDBJ databases">
        <authorList>
            <person name="Varghese N."/>
            <person name="Submissions S."/>
        </authorList>
    </citation>
    <scope>NUCLEOTIDE SEQUENCE [LARGE SCALE GENOMIC DNA]</scope>
    <source>
        <strain evidence="4">DSM 27619</strain>
    </source>
</reference>
<gene>
    <name evidence="1" type="ORF">SAMN05443633_1011</name>
    <name evidence="2" type="ORF">SAMN05443633_108164</name>
    <name evidence="3" type="ORF">SAMN05443633_1251</name>
</gene>
<dbReference type="EMBL" id="FQUT01000025">
    <property type="protein sequence ID" value="SHG80273.1"/>
    <property type="molecule type" value="Genomic_DNA"/>
</dbReference>